<sequence>MSNDARNEWGFWLHHGPLGWLELYAYYEGKEQDLVNHFSPMDSMLFFGQLVPVLTEDGYRYQCGYFERDADGLGVCTAYDQRPGMCSEFPYGKPAQFERCSWNVELIDYEVVQGVWV</sequence>
<accession>A0A0F9JZL8</accession>
<dbReference type="EMBL" id="LAZR01009019">
    <property type="protein sequence ID" value="KKM75188.1"/>
    <property type="molecule type" value="Genomic_DNA"/>
</dbReference>
<evidence type="ECO:0008006" key="2">
    <source>
        <dbReference type="Google" id="ProtNLM"/>
    </source>
</evidence>
<organism evidence="1">
    <name type="scientific">marine sediment metagenome</name>
    <dbReference type="NCBI Taxonomy" id="412755"/>
    <lineage>
        <taxon>unclassified sequences</taxon>
        <taxon>metagenomes</taxon>
        <taxon>ecological metagenomes</taxon>
    </lineage>
</organism>
<comment type="caution">
    <text evidence="1">The sequence shown here is derived from an EMBL/GenBank/DDBJ whole genome shotgun (WGS) entry which is preliminary data.</text>
</comment>
<gene>
    <name evidence="1" type="ORF">LCGC14_1392740</name>
</gene>
<evidence type="ECO:0000313" key="1">
    <source>
        <dbReference type="EMBL" id="KKM75188.1"/>
    </source>
</evidence>
<name>A0A0F9JZL8_9ZZZZ</name>
<reference evidence="1" key="1">
    <citation type="journal article" date="2015" name="Nature">
        <title>Complex archaea that bridge the gap between prokaryotes and eukaryotes.</title>
        <authorList>
            <person name="Spang A."/>
            <person name="Saw J.H."/>
            <person name="Jorgensen S.L."/>
            <person name="Zaremba-Niedzwiedzka K."/>
            <person name="Martijn J."/>
            <person name="Lind A.E."/>
            <person name="van Eijk R."/>
            <person name="Schleper C."/>
            <person name="Guy L."/>
            <person name="Ettema T.J."/>
        </authorList>
    </citation>
    <scope>NUCLEOTIDE SEQUENCE</scope>
</reference>
<proteinExistence type="predicted"/>
<protein>
    <recommendedName>
        <fullName evidence="2">Zinc/iron-chelating domain-containing protein</fullName>
    </recommendedName>
</protein>
<dbReference type="AlphaFoldDB" id="A0A0F9JZL8"/>